<dbReference type="RefSeq" id="WP_369778546.1">
    <property type="nucleotide sequence ID" value="NZ_CP165727.1"/>
</dbReference>
<comment type="catalytic activity">
    <reaction evidence="2">
        <text>oxidized coenzyme F420-(gamma-L-Glu)(n) + a quinol + H(+) = reduced coenzyme F420-(gamma-L-Glu)(n) + a quinone</text>
        <dbReference type="Rhea" id="RHEA:39663"/>
        <dbReference type="Rhea" id="RHEA-COMP:12939"/>
        <dbReference type="Rhea" id="RHEA-COMP:14378"/>
        <dbReference type="ChEBI" id="CHEBI:15378"/>
        <dbReference type="ChEBI" id="CHEBI:24646"/>
        <dbReference type="ChEBI" id="CHEBI:132124"/>
        <dbReference type="ChEBI" id="CHEBI:133980"/>
        <dbReference type="ChEBI" id="CHEBI:139511"/>
    </reaction>
</comment>
<dbReference type="InterPro" id="IPR012349">
    <property type="entry name" value="Split_barrel_FMN-bd"/>
</dbReference>
<dbReference type="Pfam" id="PF04075">
    <property type="entry name" value="F420H2_quin_red"/>
    <property type="match status" value="1"/>
</dbReference>
<dbReference type="GO" id="GO:0016491">
    <property type="term" value="F:oxidoreductase activity"/>
    <property type="evidence" value="ECO:0007669"/>
    <property type="project" value="InterPro"/>
</dbReference>
<reference evidence="4" key="1">
    <citation type="submission" date="2024-08" db="EMBL/GenBank/DDBJ databases">
        <authorList>
            <person name="Yu S.T."/>
        </authorList>
    </citation>
    <scope>NUCLEOTIDE SEQUENCE</scope>
    <source>
        <strain evidence="4">R33</strain>
    </source>
</reference>
<dbReference type="AlphaFoldDB" id="A0AB39Y6J0"/>
<gene>
    <name evidence="4" type="ORF">AB5J51_23195</name>
</gene>
<dbReference type="SUPFAM" id="SSF50475">
    <property type="entry name" value="FMN-binding split barrel"/>
    <property type="match status" value="1"/>
</dbReference>
<dbReference type="Gene3D" id="2.30.110.10">
    <property type="entry name" value="Electron Transport, Fmn-binding Protein, Chain A"/>
    <property type="match status" value="1"/>
</dbReference>
<name>A0AB39Y6J0_9ACTN</name>
<dbReference type="PANTHER" id="PTHR39428:SF1">
    <property type="entry name" value="F420H(2)-DEPENDENT QUINONE REDUCTASE RV1261C"/>
    <property type="match status" value="1"/>
</dbReference>
<evidence type="ECO:0000313" key="4">
    <source>
        <dbReference type="EMBL" id="XDV65643.1"/>
    </source>
</evidence>
<dbReference type="EMBL" id="CP165727">
    <property type="protein sequence ID" value="XDV65643.1"/>
    <property type="molecule type" value="Genomic_DNA"/>
</dbReference>
<dbReference type="NCBIfam" id="TIGR00026">
    <property type="entry name" value="hi_GC_TIGR00026"/>
    <property type="match status" value="1"/>
</dbReference>
<proteinExistence type="inferred from homology"/>
<dbReference type="InterPro" id="IPR004378">
    <property type="entry name" value="F420H2_quin_Rdtase"/>
</dbReference>
<dbReference type="GO" id="GO:0005886">
    <property type="term" value="C:plasma membrane"/>
    <property type="evidence" value="ECO:0007669"/>
    <property type="project" value="TreeGrafter"/>
</dbReference>
<comment type="similarity">
    <text evidence="1">Belongs to the F420H(2)-dependent quinone reductase family.</text>
</comment>
<sequence>MTVDPIRPADPIRPVDPIRPADPIRPVGAATTTTATDSANPWVAEHIRRFEETAGQPRPGISDLLLTTRGRRSGLLRRTALAYVRDGDGDGAAYVLTASNAGAERHPAWYLNLEADPAVTLQVGAGTFAATARRATPAEAERLWPVVVAAMPSYAAYRAATDREIPLVLVTRAGGA</sequence>
<organism evidence="4">
    <name type="scientific">Streptomyces sp. R33</name>
    <dbReference type="NCBI Taxonomy" id="3238629"/>
    <lineage>
        <taxon>Bacteria</taxon>
        <taxon>Bacillati</taxon>
        <taxon>Actinomycetota</taxon>
        <taxon>Actinomycetes</taxon>
        <taxon>Kitasatosporales</taxon>
        <taxon>Streptomycetaceae</taxon>
        <taxon>Streptomyces</taxon>
    </lineage>
</organism>
<dbReference type="GO" id="GO:0070967">
    <property type="term" value="F:coenzyme F420 binding"/>
    <property type="evidence" value="ECO:0007669"/>
    <property type="project" value="TreeGrafter"/>
</dbReference>
<evidence type="ECO:0000256" key="3">
    <source>
        <dbReference type="SAM" id="MobiDB-lite"/>
    </source>
</evidence>
<evidence type="ECO:0000256" key="1">
    <source>
        <dbReference type="ARBA" id="ARBA00008710"/>
    </source>
</evidence>
<protein>
    <submittedName>
        <fullName evidence="4">Nitroreductase/quinone reductase family protein</fullName>
    </submittedName>
</protein>
<dbReference type="PANTHER" id="PTHR39428">
    <property type="entry name" value="F420H(2)-DEPENDENT QUINONE REDUCTASE RV1261C"/>
    <property type="match status" value="1"/>
</dbReference>
<feature type="region of interest" description="Disordered" evidence="3">
    <location>
        <begin position="1"/>
        <end position="26"/>
    </location>
</feature>
<evidence type="ECO:0000256" key="2">
    <source>
        <dbReference type="ARBA" id="ARBA00049106"/>
    </source>
</evidence>
<accession>A0AB39Y6J0</accession>